<keyword evidence="13" id="KW-0378">Hydrolase</keyword>
<organism evidence="29">
    <name type="scientific">Solanum lycopersicum</name>
    <name type="common">Tomato</name>
    <name type="synonym">Lycopersicon esculentum</name>
    <dbReference type="NCBI Taxonomy" id="4081"/>
    <lineage>
        <taxon>Eukaryota</taxon>
        <taxon>Viridiplantae</taxon>
        <taxon>Streptophyta</taxon>
        <taxon>Embryophyta</taxon>
        <taxon>Tracheophyta</taxon>
        <taxon>Spermatophyta</taxon>
        <taxon>Magnoliopsida</taxon>
        <taxon>eudicotyledons</taxon>
        <taxon>Gunneridae</taxon>
        <taxon>Pentapetalae</taxon>
        <taxon>asterids</taxon>
        <taxon>lamiids</taxon>
        <taxon>Solanales</taxon>
        <taxon>Solanaceae</taxon>
        <taxon>Solanoideae</taxon>
        <taxon>Solaneae</taxon>
        <taxon>Solanum</taxon>
        <taxon>Solanum subgen. Lycopersicon</taxon>
    </lineage>
</organism>
<comment type="catalytic activity">
    <reaction evidence="23">
        <text>NAD(+) + H2O = ADP-D-ribose + nicotinamide + H(+)</text>
        <dbReference type="Rhea" id="RHEA:16301"/>
        <dbReference type="ChEBI" id="CHEBI:15377"/>
        <dbReference type="ChEBI" id="CHEBI:15378"/>
        <dbReference type="ChEBI" id="CHEBI:17154"/>
        <dbReference type="ChEBI" id="CHEBI:57540"/>
        <dbReference type="ChEBI" id="CHEBI:57967"/>
        <dbReference type="EC" id="3.2.2.6"/>
    </reaction>
    <physiologicalReaction direction="left-to-right" evidence="23">
        <dbReference type="Rhea" id="RHEA:16302"/>
    </physiologicalReaction>
</comment>
<evidence type="ECO:0000256" key="18">
    <source>
        <dbReference type="ARBA" id="ARBA00023054"/>
    </source>
</evidence>
<accession>A0A3Q7I9U9</accession>
<evidence type="ECO:0000256" key="12">
    <source>
        <dbReference type="ARBA" id="ARBA00022777"/>
    </source>
</evidence>
<dbReference type="InterPro" id="IPR058192">
    <property type="entry name" value="WHD_ROQ1-like"/>
</dbReference>
<evidence type="ECO:0000256" key="8">
    <source>
        <dbReference type="ARBA" id="ARBA00022729"/>
    </source>
</evidence>
<keyword evidence="18" id="KW-0175">Coiled coil</keyword>
<dbReference type="SUPFAM" id="SSF52058">
    <property type="entry name" value="L domain-like"/>
    <property type="match status" value="2"/>
</dbReference>
<dbReference type="SMART" id="SM00255">
    <property type="entry name" value="TIR"/>
    <property type="match status" value="1"/>
</dbReference>
<dbReference type="GO" id="GO:0030246">
    <property type="term" value="F:carbohydrate binding"/>
    <property type="evidence" value="ECO:0007669"/>
    <property type="project" value="UniProtKB-KW"/>
</dbReference>
<dbReference type="InterPro" id="IPR027417">
    <property type="entry name" value="P-loop_NTPase"/>
</dbReference>
<evidence type="ECO:0000259" key="27">
    <source>
        <dbReference type="PROSITE" id="PS50011"/>
    </source>
</evidence>
<evidence type="ECO:0000256" key="13">
    <source>
        <dbReference type="ARBA" id="ARBA00022801"/>
    </source>
</evidence>
<evidence type="ECO:0000256" key="15">
    <source>
        <dbReference type="ARBA" id="ARBA00022840"/>
    </source>
</evidence>
<evidence type="ECO:0000256" key="3">
    <source>
        <dbReference type="ARBA" id="ARBA00022527"/>
    </source>
</evidence>
<dbReference type="FunCoup" id="A0A3Q7I9U9">
    <property type="interactions" value="305"/>
</dbReference>
<keyword evidence="22" id="KW-0325">Glycoprotein</keyword>
<dbReference type="Pfam" id="PF23286">
    <property type="entry name" value="LRR_13"/>
    <property type="match status" value="1"/>
</dbReference>
<keyword evidence="12" id="KW-0418">Kinase</keyword>
<dbReference type="Pfam" id="PF00069">
    <property type="entry name" value="Pkinase"/>
    <property type="match status" value="1"/>
</dbReference>
<evidence type="ECO:0000256" key="2">
    <source>
        <dbReference type="ARBA" id="ARBA00004479"/>
    </source>
</evidence>
<evidence type="ECO:0000259" key="28">
    <source>
        <dbReference type="PROSITE" id="PS50104"/>
    </source>
</evidence>
<evidence type="ECO:0000256" key="25">
    <source>
        <dbReference type="ARBA" id="ARBA00048679"/>
    </source>
</evidence>
<dbReference type="InterPro" id="IPR000157">
    <property type="entry name" value="TIR_dom"/>
</dbReference>
<evidence type="ECO:0000313" key="29">
    <source>
        <dbReference type="EnsemblPlants" id="Solyc07g055380.2.1"/>
    </source>
</evidence>
<dbReference type="Gramene" id="Solyc07g055380.2.1">
    <property type="protein sequence ID" value="Solyc07g055380.2.1"/>
    <property type="gene ID" value="Solyc07g055380.2"/>
</dbReference>
<dbReference type="PANTHER" id="PTHR11017:SF484">
    <property type="entry name" value="TMV RESISTANCE PROTEIN N-LIKE"/>
    <property type="match status" value="1"/>
</dbReference>
<dbReference type="SMART" id="SM00220">
    <property type="entry name" value="S_TKc"/>
    <property type="match status" value="1"/>
</dbReference>
<dbReference type="GO" id="GO:0004674">
    <property type="term" value="F:protein serine/threonine kinase activity"/>
    <property type="evidence" value="ECO:0007669"/>
    <property type="project" value="UniProtKB-KW"/>
</dbReference>
<dbReference type="GO" id="GO:0006952">
    <property type="term" value="P:defense response"/>
    <property type="evidence" value="ECO:0007669"/>
    <property type="project" value="InterPro"/>
</dbReference>
<dbReference type="Gene3D" id="1.10.510.10">
    <property type="entry name" value="Transferase(Phosphotransferase) domain 1"/>
    <property type="match status" value="1"/>
</dbReference>
<keyword evidence="3" id="KW-0723">Serine/threonine-protein kinase</keyword>
<dbReference type="PANTHER" id="PTHR11017">
    <property type="entry name" value="LEUCINE-RICH REPEAT-CONTAINING PROTEIN"/>
    <property type="match status" value="1"/>
</dbReference>
<sequence>MNQVRAYFGFEDKELEDCKRACLSNCSCKAAIFEYNWDLNRRGTCLLLNEVFSLIDNNRKGREKTVFLKVQNQSLIIPGRKKSRPFQVIVGSTLAHFFGIILSIATCFLIFQKRIHGKAADFPDLEPILPGILTRFSYNELKVVTEDFSSQVKESFLTEVKAVGGIHHINLVKLIGFCAEKCHRLLIYEYMVNGSLDRWIIHENRENGSTRQRIISDIAKGLAYLHEDCSQKIIHLDIKPQNSLLDQYLNAKISDFGLLKLIEKDKSNVLTRMRGKRGYLAPEWLSSVITEKVYVYAFGIVFLEILCGRKNLDRSQADEEDVHLLSVFRRKAEQEQPMDMVDKNNEDMQLHREAVTEMMSLAAWCLQGDFSKRPSMSLVVKALEGLVTVETNLDYDFTHVPEIGAGNQQRESIISSKIPSVLSGPRRIKAIIVKMNQESSVLPSPEIIRWSYDVFLSFRGEDVRKTFVDHLYLALEQKCIYTFKDDEKLEKGKFISPELESSIEESRIALIIFSKNYADSTWCLDELTKIMECKNVKGQIVVPVFYDVDPSTVRKQKMIFGEAFSKHEARFQEDKVQKWRAALEEAANISGWDMPNTSNGHEARVIEKIAEDIMARLGSQRHASNSRNLVGMESHMHQVYKMLGIGSGGVRFLGILGMSGVGKTTLARVIYDNIRSQFQGACFLHEVRDRSAKQGIERLQEILLSEILVVKKLRINDSFEGANMQKQRLRYKKVLLVLDDVDHIEQLDALAGEREWFGDGSRIIITTKDKHLLVKYETEKIYRMGTLNNYESLQLFKQHAFKKNHPTKEFEDLSAQVIEHTGGLPLALKVLGSFLYGRGLDEWLSEVERLKRIPENEILKKLEPSFTCLNNIEQKIFLDIACFFSGKRKDSVTRILESFHFSPVIGIKVLMEKCLITILKGRVIIHQLIQEMGWHIVRREASYNPRICSRLWKRKDICPVLERNFGTDKIEGISLRLTNEEEVNFGGKAFMQMTSLRFLKFRNAYVCQGPEFLPDELRWLDWHGYPLKSLPNSFKGDQLVSLKLKKSRIIQLWRTSKDLGKLKYMNLSHSQKLIRMPDFSVTPNLERLVLEECTSLVEINFSIGDLGKLVFLNLKNCRNLKTLPKSIRLEKLEILVLSGCSKLRTFPEIEEKMNRLAELYLGATALSELPASVENFSGVGVINLSYCKHLESLPSSIFRLKCLKTLDVSGCSKLKNLPDDLGLLVGLEELHCTHTAIQTIPSSMSLLKNLKHLYLRGCTAFSSQVSSSSCGQESMGVNFQNLSGLCSLIMLDLSECNISDEGILSNLGLLPSLEGLILDGNNFSNIVAARISRLTRLKALALAGCRRLESLPELPPSIKEIYADECTSLISIDQLTKYPMLGEVSFTKCHQLVKNKQHASVVVSLLKQMHKVLFMNGSFSMYIPGVEIPEWFTYKNSGTESISVALPKNWYTPTFRGIAICVVFDMMTPFILRKLKSDDPFSFHNVKCLKTFQGLAMWFRFTSHDGLSRKFSTCLGLIGSEKPIGLGNTFLAHVPLHPYRKLKDDDYSFNNFIQLEVGVCTYNIHTDVVVKGLGVRLVYEN</sequence>
<dbReference type="InterPro" id="IPR044974">
    <property type="entry name" value="Disease_R_plants"/>
</dbReference>
<keyword evidence="9" id="KW-0430">Lectin</keyword>
<dbReference type="InterPro" id="IPR000719">
    <property type="entry name" value="Prot_kinase_dom"/>
</dbReference>
<evidence type="ECO:0000256" key="1">
    <source>
        <dbReference type="ARBA" id="ARBA00004170"/>
    </source>
</evidence>
<evidence type="ECO:0000256" key="16">
    <source>
        <dbReference type="ARBA" id="ARBA00022989"/>
    </source>
</evidence>
<dbReference type="Proteomes" id="UP000004994">
    <property type="component" value="Chromosome 7"/>
</dbReference>
<keyword evidence="10" id="KW-0677">Repeat</keyword>
<evidence type="ECO:0000256" key="14">
    <source>
        <dbReference type="ARBA" id="ARBA00022821"/>
    </source>
</evidence>
<keyword evidence="5" id="KW-0433">Leucine-rich repeat</keyword>
<evidence type="ECO:0000256" key="23">
    <source>
        <dbReference type="ARBA" id="ARBA00047304"/>
    </source>
</evidence>
<evidence type="ECO:0000256" key="9">
    <source>
        <dbReference type="ARBA" id="ARBA00022734"/>
    </source>
</evidence>
<evidence type="ECO:0000256" key="21">
    <source>
        <dbReference type="ARBA" id="ARBA00023170"/>
    </source>
</evidence>
<dbReference type="InParanoid" id="A0A3Q7I9U9"/>
<evidence type="ECO:0000256" key="17">
    <source>
        <dbReference type="ARBA" id="ARBA00023027"/>
    </source>
</evidence>
<keyword evidence="16 26" id="KW-1133">Transmembrane helix</keyword>
<comment type="catalytic activity">
    <reaction evidence="25">
        <text>L-seryl-[protein] + ATP = O-phospho-L-seryl-[protein] + ADP + H(+)</text>
        <dbReference type="Rhea" id="RHEA:17989"/>
        <dbReference type="Rhea" id="RHEA-COMP:9863"/>
        <dbReference type="Rhea" id="RHEA-COMP:11604"/>
        <dbReference type="ChEBI" id="CHEBI:15378"/>
        <dbReference type="ChEBI" id="CHEBI:29999"/>
        <dbReference type="ChEBI" id="CHEBI:30616"/>
        <dbReference type="ChEBI" id="CHEBI:83421"/>
        <dbReference type="ChEBI" id="CHEBI:456216"/>
        <dbReference type="EC" id="2.7.11.1"/>
    </reaction>
</comment>
<evidence type="ECO:0000256" key="24">
    <source>
        <dbReference type="ARBA" id="ARBA00047899"/>
    </source>
</evidence>
<dbReference type="Gene3D" id="3.80.10.10">
    <property type="entry name" value="Ribonuclease Inhibitor"/>
    <property type="match status" value="2"/>
</dbReference>
<dbReference type="Pfam" id="PF20160">
    <property type="entry name" value="C-JID"/>
    <property type="match status" value="1"/>
</dbReference>
<dbReference type="InterPro" id="IPR032675">
    <property type="entry name" value="LRR_dom_sf"/>
</dbReference>
<keyword evidence="8" id="KW-0732">Signal</keyword>
<keyword evidence="14" id="KW-0611">Plant defense</keyword>
<dbReference type="Gene3D" id="1.10.8.430">
    <property type="entry name" value="Helical domain of apoptotic protease-activating factors"/>
    <property type="match status" value="1"/>
</dbReference>
<dbReference type="Pfam" id="PF01582">
    <property type="entry name" value="TIR"/>
    <property type="match status" value="1"/>
</dbReference>
<dbReference type="OMA" id="MEKCLIT"/>
<keyword evidence="20" id="KW-1015">Disulfide bond</keyword>
<keyword evidence="30" id="KW-1185">Reference proteome</keyword>
<dbReference type="SUPFAM" id="SSF56112">
    <property type="entry name" value="Protein kinase-like (PK-like)"/>
    <property type="match status" value="1"/>
</dbReference>
<dbReference type="Gene3D" id="3.30.200.20">
    <property type="entry name" value="Phosphorylase Kinase, domain 1"/>
    <property type="match status" value="1"/>
</dbReference>
<reference evidence="29" key="2">
    <citation type="submission" date="2019-01" db="UniProtKB">
        <authorList>
            <consortium name="EnsemblPlants"/>
        </authorList>
    </citation>
    <scope>IDENTIFICATION</scope>
    <source>
        <strain evidence="29">cv. Heinz 1706</strain>
    </source>
</reference>
<dbReference type="PROSITE" id="PS50104">
    <property type="entry name" value="TIR"/>
    <property type="match status" value="1"/>
</dbReference>
<dbReference type="InterPro" id="IPR002182">
    <property type="entry name" value="NB-ARC"/>
</dbReference>
<dbReference type="STRING" id="4081.A0A3Q7I9U9"/>
<dbReference type="Pfam" id="PF23282">
    <property type="entry name" value="WHD_ROQ1"/>
    <property type="match status" value="1"/>
</dbReference>
<dbReference type="GO" id="GO:0007165">
    <property type="term" value="P:signal transduction"/>
    <property type="evidence" value="ECO:0007669"/>
    <property type="project" value="InterPro"/>
</dbReference>
<dbReference type="EnsemblPlants" id="Solyc07g055380.2.1">
    <property type="protein sequence ID" value="Solyc07g055380.2.1"/>
    <property type="gene ID" value="Solyc07g055380.2"/>
</dbReference>
<dbReference type="PaxDb" id="4081-Solyc07g055380.1.1"/>
<keyword evidence="11" id="KW-0547">Nucleotide-binding</keyword>
<evidence type="ECO:0000256" key="26">
    <source>
        <dbReference type="SAM" id="Phobius"/>
    </source>
</evidence>
<keyword evidence="4" id="KW-0597">Phosphoprotein</keyword>
<dbReference type="InterPro" id="IPR058546">
    <property type="entry name" value="RPS4B/Roq1-like_LRR"/>
</dbReference>
<keyword evidence="6" id="KW-0808">Transferase</keyword>
<dbReference type="Pfam" id="PF00931">
    <property type="entry name" value="NB-ARC"/>
    <property type="match status" value="1"/>
</dbReference>
<comment type="subcellular location">
    <subcellularLocation>
        <location evidence="1">Membrane</location>
        <topology evidence="1">Peripheral membrane protein</topology>
    </subcellularLocation>
    <subcellularLocation>
        <location evidence="2">Membrane</location>
        <topology evidence="2">Single-pass type I membrane protein</topology>
    </subcellularLocation>
</comment>
<feature type="domain" description="TIR" evidence="28">
    <location>
        <begin position="450"/>
        <end position="617"/>
    </location>
</feature>
<dbReference type="SUPFAM" id="SSF52200">
    <property type="entry name" value="Toll/Interleukin receptor TIR domain"/>
    <property type="match status" value="1"/>
</dbReference>
<evidence type="ECO:0000256" key="4">
    <source>
        <dbReference type="ARBA" id="ARBA00022553"/>
    </source>
</evidence>
<dbReference type="InterPro" id="IPR035897">
    <property type="entry name" value="Toll_tir_struct_dom_sf"/>
</dbReference>
<dbReference type="PROSITE" id="PS50011">
    <property type="entry name" value="PROTEIN_KINASE_DOM"/>
    <property type="match status" value="1"/>
</dbReference>
<proteinExistence type="predicted"/>
<evidence type="ECO:0000313" key="30">
    <source>
        <dbReference type="Proteomes" id="UP000004994"/>
    </source>
</evidence>
<keyword evidence="17" id="KW-0520">NAD</keyword>
<name>A0A3Q7I9U9_SOLLC</name>
<evidence type="ECO:0000256" key="22">
    <source>
        <dbReference type="ARBA" id="ARBA00023180"/>
    </source>
</evidence>
<keyword evidence="21" id="KW-0675">Receptor</keyword>
<protein>
    <recommendedName>
        <fullName evidence="31">TIR domain-containing protein</fullName>
    </recommendedName>
</protein>
<reference evidence="29" key="1">
    <citation type="journal article" date="2012" name="Nature">
        <title>The tomato genome sequence provides insights into fleshy fruit evolution.</title>
        <authorList>
            <consortium name="Tomato Genome Consortium"/>
        </authorList>
    </citation>
    <scope>NUCLEOTIDE SEQUENCE [LARGE SCALE GENOMIC DNA]</scope>
    <source>
        <strain evidence="29">cv. Heinz 1706</strain>
    </source>
</reference>
<evidence type="ECO:0000256" key="19">
    <source>
        <dbReference type="ARBA" id="ARBA00023136"/>
    </source>
</evidence>
<feature type="transmembrane region" description="Helical" evidence="26">
    <location>
        <begin position="88"/>
        <end position="111"/>
    </location>
</feature>
<dbReference type="Gene3D" id="3.40.50.10140">
    <property type="entry name" value="Toll/interleukin-1 receptor homology (TIR) domain"/>
    <property type="match status" value="1"/>
</dbReference>
<dbReference type="GO" id="GO:0061809">
    <property type="term" value="F:NAD+ nucleosidase activity, cyclic ADP-ribose generating"/>
    <property type="evidence" value="ECO:0007669"/>
    <property type="project" value="UniProtKB-EC"/>
</dbReference>
<evidence type="ECO:0000256" key="5">
    <source>
        <dbReference type="ARBA" id="ARBA00022614"/>
    </source>
</evidence>
<evidence type="ECO:0008006" key="31">
    <source>
        <dbReference type="Google" id="ProtNLM"/>
    </source>
</evidence>
<dbReference type="PRINTS" id="PR00364">
    <property type="entry name" value="DISEASERSIST"/>
</dbReference>
<dbReference type="GO" id="GO:0043531">
    <property type="term" value="F:ADP binding"/>
    <property type="evidence" value="ECO:0007669"/>
    <property type="project" value="InterPro"/>
</dbReference>
<dbReference type="Gene3D" id="3.40.50.300">
    <property type="entry name" value="P-loop containing nucleotide triphosphate hydrolases"/>
    <property type="match status" value="1"/>
</dbReference>
<dbReference type="InterPro" id="IPR042197">
    <property type="entry name" value="Apaf_helical"/>
</dbReference>
<keyword evidence="7 26" id="KW-0812">Transmembrane</keyword>
<dbReference type="GO" id="GO:0005524">
    <property type="term" value="F:ATP binding"/>
    <property type="evidence" value="ECO:0007669"/>
    <property type="project" value="UniProtKB-KW"/>
</dbReference>
<comment type="catalytic activity">
    <reaction evidence="24">
        <text>L-threonyl-[protein] + ATP = O-phospho-L-threonyl-[protein] + ADP + H(+)</text>
        <dbReference type="Rhea" id="RHEA:46608"/>
        <dbReference type="Rhea" id="RHEA-COMP:11060"/>
        <dbReference type="Rhea" id="RHEA-COMP:11605"/>
        <dbReference type="ChEBI" id="CHEBI:15378"/>
        <dbReference type="ChEBI" id="CHEBI:30013"/>
        <dbReference type="ChEBI" id="CHEBI:30616"/>
        <dbReference type="ChEBI" id="CHEBI:61977"/>
        <dbReference type="ChEBI" id="CHEBI:456216"/>
        <dbReference type="EC" id="2.7.11.1"/>
    </reaction>
</comment>
<evidence type="ECO:0000256" key="6">
    <source>
        <dbReference type="ARBA" id="ARBA00022679"/>
    </source>
</evidence>
<dbReference type="FunFam" id="3.40.50.10140:FF:000007">
    <property type="entry name" value="Disease resistance protein (TIR-NBS-LRR class)"/>
    <property type="match status" value="1"/>
</dbReference>
<dbReference type="GO" id="GO:0016020">
    <property type="term" value="C:membrane"/>
    <property type="evidence" value="ECO:0007669"/>
    <property type="project" value="UniProtKB-SubCell"/>
</dbReference>
<dbReference type="SUPFAM" id="SSF52540">
    <property type="entry name" value="P-loop containing nucleoside triphosphate hydrolases"/>
    <property type="match status" value="1"/>
</dbReference>
<evidence type="ECO:0000256" key="20">
    <source>
        <dbReference type="ARBA" id="ARBA00023157"/>
    </source>
</evidence>
<dbReference type="FunFam" id="1.10.510.10:FF:000248">
    <property type="entry name" value="S-receptor-like kinase 5"/>
    <property type="match status" value="1"/>
</dbReference>
<dbReference type="InterPro" id="IPR011009">
    <property type="entry name" value="Kinase-like_dom_sf"/>
</dbReference>
<evidence type="ECO:0000256" key="7">
    <source>
        <dbReference type="ARBA" id="ARBA00022692"/>
    </source>
</evidence>
<dbReference type="InterPro" id="IPR045344">
    <property type="entry name" value="C-JID"/>
</dbReference>
<evidence type="ECO:0000256" key="11">
    <source>
        <dbReference type="ARBA" id="ARBA00022741"/>
    </source>
</evidence>
<feature type="domain" description="Protein kinase" evidence="27">
    <location>
        <begin position="52"/>
        <end position="387"/>
    </location>
</feature>
<keyword evidence="15" id="KW-0067">ATP-binding</keyword>
<keyword evidence="19 26" id="KW-0472">Membrane</keyword>
<evidence type="ECO:0000256" key="10">
    <source>
        <dbReference type="ARBA" id="ARBA00022737"/>
    </source>
</evidence>